<organism evidence="5 6">
    <name type="scientific">Pristionchus pacificus</name>
    <name type="common">Parasitic nematode worm</name>
    <dbReference type="NCBI Taxonomy" id="54126"/>
    <lineage>
        <taxon>Eukaryota</taxon>
        <taxon>Metazoa</taxon>
        <taxon>Ecdysozoa</taxon>
        <taxon>Nematoda</taxon>
        <taxon>Chromadorea</taxon>
        <taxon>Rhabditida</taxon>
        <taxon>Rhabditina</taxon>
        <taxon>Diplogasteromorpha</taxon>
        <taxon>Diplogasteroidea</taxon>
        <taxon>Neodiplogasteridae</taxon>
        <taxon>Pristionchus</taxon>
    </lineage>
</organism>
<accession>A0A2A6CH39</accession>
<dbReference type="PROSITE" id="PS50011">
    <property type="entry name" value="PROTEIN_KINASE_DOM"/>
    <property type="match status" value="1"/>
</dbReference>
<dbReference type="GO" id="GO:0005634">
    <property type="term" value="C:nucleus"/>
    <property type="evidence" value="ECO:0000318"/>
    <property type="project" value="GO_Central"/>
</dbReference>
<keyword evidence="3" id="KW-0418">Kinase</keyword>
<keyword evidence="2" id="KW-0547">Nucleotide-binding</keyword>
<dbReference type="InterPro" id="IPR011009">
    <property type="entry name" value="Kinase-like_dom_sf"/>
</dbReference>
<proteinExistence type="predicted"/>
<dbReference type="GO" id="GO:0004694">
    <property type="term" value="F:eukaryotic translation initiation factor 2alpha kinase activity"/>
    <property type="evidence" value="ECO:0000318"/>
    <property type="project" value="GO_Central"/>
</dbReference>
<keyword evidence="6" id="KW-1185">Reference proteome</keyword>
<reference evidence="5" key="2">
    <citation type="submission" date="2022-06" db="UniProtKB">
        <authorList>
            <consortium name="EnsemblMetazoa"/>
        </authorList>
    </citation>
    <scope>IDENTIFICATION</scope>
    <source>
        <strain evidence="5">PS312</strain>
    </source>
</reference>
<dbReference type="Proteomes" id="UP000005239">
    <property type="component" value="Unassembled WGS sequence"/>
</dbReference>
<dbReference type="PANTHER" id="PTHR11042">
    <property type="entry name" value="EUKARYOTIC TRANSLATION INITIATION FACTOR 2-ALPHA KINASE EIF2-ALPHA KINASE -RELATED"/>
    <property type="match status" value="1"/>
</dbReference>
<dbReference type="InterPro" id="IPR017441">
    <property type="entry name" value="Protein_kinase_ATP_BS"/>
</dbReference>
<dbReference type="GO" id="GO:0006446">
    <property type="term" value="P:regulation of translational initiation"/>
    <property type="evidence" value="ECO:0000318"/>
    <property type="project" value="GO_Central"/>
</dbReference>
<sequence>MSMALNHRDFLEKVYHEYLTNSVLNERYSTITTDITTDHISTVDDCQNDFIINGQEVDVSLPDESKIMKNKDCPEESLYSVVAHGNALYLNIRYYRWGRLGRGRWGRIDKVVITNTKGVVITHLRDHLELVGDSEQESLIYIKRDCVAIDELVNEILCTRIQDTGPTVVYNLYDHPVRDAIPVDRLVSESKGTKLKLIHSWQHESYTKMVKLSKGAITVSDVDGLATAQLPIEYFDPTVPYDPLFSDFKSEFLDKFEPLGVLGEGGFGCVFEARNRVDQWKYAVKRIPLRGSVQAVDSALKEVRTLAALKHDGIVCYNSSWIEKPPARWQKTADTKLLKKLGYDKTMSYSDDCVFIYIQMEVALLCTKSLHQWLYSTSHRDITQAKVWFKELVLAVQYLHQMNKIHRDLKPSNALFDAKGRVKICDLGLIAERELRNGSEIDITRTAIGTPMYMAPEQRYGRYSSKVDIYSLGLILAELCVCMTNYQAYEAFMMYQNGRSTSILKHLPAVDSFVSWLTNVKPTNRPNCDQILTHQFLA</sequence>
<dbReference type="EnsemblMetazoa" id="PPA14462.1">
    <property type="protein sequence ID" value="PPA14462.1"/>
    <property type="gene ID" value="WBGene00104016"/>
</dbReference>
<dbReference type="InterPro" id="IPR000719">
    <property type="entry name" value="Prot_kinase_dom"/>
</dbReference>
<evidence type="ECO:0000256" key="1">
    <source>
        <dbReference type="ARBA" id="ARBA00022679"/>
    </source>
</evidence>
<dbReference type="PROSITE" id="PS00107">
    <property type="entry name" value="PROTEIN_KINASE_ATP"/>
    <property type="match status" value="1"/>
</dbReference>
<evidence type="ECO:0000313" key="6">
    <source>
        <dbReference type="Proteomes" id="UP000005239"/>
    </source>
</evidence>
<accession>A0A8R1U9N5</accession>
<evidence type="ECO:0000313" key="5">
    <source>
        <dbReference type="EnsemblMetazoa" id="PPA14462.1"/>
    </source>
</evidence>
<name>A0A2A6CH39_PRIPA</name>
<gene>
    <name evidence="5" type="primary">WBGene00104016</name>
</gene>
<keyword evidence="4" id="KW-0067">ATP-binding</keyword>
<dbReference type="PANTHER" id="PTHR11042:SF91">
    <property type="entry name" value="EUKARYOTIC TRANSLATION INITIATION FACTOR 2-ALPHA KINASE"/>
    <property type="match status" value="1"/>
</dbReference>
<dbReference type="GO" id="GO:0005524">
    <property type="term" value="F:ATP binding"/>
    <property type="evidence" value="ECO:0007669"/>
    <property type="project" value="UniProtKB-UniRule"/>
</dbReference>
<reference evidence="6" key="1">
    <citation type="journal article" date="2008" name="Nat. Genet.">
        <title>The Pristionchus pacificus genome provides a unique perspective on nematode lifestyle and parasitism.</title>
        <authorList>
            <person name="Dieterich C."/>
            <person name="Clifton S.W."/>
            <person name="Schuster L.N."/>
            <person name="Chinwalla A."/>
            <person name="Delehaunty K."/>
            <person name="Dinkelacker I."/>
            <person name="Fulton L."/>
            <person name="Fulton R."/>
            <person name="Godfrey J."/>
            <person name="Minx P."/>
            <person name="Mitreva M."/>
            <person name="Roeseler W."/>
            <person name="Tian H."/>
            <person name="Witte H."/>
            <person name="Yang S.P."/>
            <person name="Wilson R.K."/>
            <person name="Sommer R.J."/>
        </authorList>
    </citation>
    <scope>NUCLEOTIDE SEQUENCE [LARGE SCALE GENOMIC DNA]</scope>
    <source>
        <strain evidence="6">PS312</strain>
    </source>
</reference>
<protein>
    <submittedName>
        <fullName evidence="5">Protein kinase domain-containing protein</fullName>
    </submittedName>
</protein>
<dbReference type="SMART" id="SM00220">
    <property type="entry name" value="S_TKc"/>
    <property type="match status" value="1"/>
</dbReference>
<dbReference type="AlphaFoldDB" id="A0A2A6CH39"/>
<dbReference type="OrthoDB" id="5864419at2759"/>
<evidence type="ECO:0000256" key="3">
    <source>
        <dbReference type="ARBA" id="ARBA00022777"/>
    </source>
</evidence>
<dbReference type="GO" id="GO:0005737">
    <property type="term" value="C:cytoplasm"/>
    <property type="evidence" value="ECO:0000318"/>
    <property type="project" value="GO_Central"/>
</dbReference>
<dbReference type="GO" id="GO:0017148">
    <property type="term" value="P:negative regulation of translation"/>
    <property type="evidence" value="ECO:0000318"/>
    <property type="project" value="GO_Central"/>
</dbReference>
<evidence type="ECO:0000256" key="2">
    <source>
        <dbReference type="ARBA" id="ARBA00022741"/>
    </source>
</evidence>
<dbReference type="Gene3D" id="3.30.200.20">
    <property type="entry name" value="Phosphorylase Kinase, domain 1"/>
    <property type="match status" value="1"/>
</dbReference>
<dbReference type="InterPro" id="IPR050339">
    <property type="entry name" value="CC_SR_Kinase"/>
</dbReference>
<dbReference type="Pfam" id="PF00069">
    <property type="entry name" value="Pkinase"/>
    <property type="match status" value="1"/>
</dbReference>
<keyword evidence="1" id="KW-0808">Transferase</keyword>
<evidence type="ECO:0000256" key="4">
    <source>
        <dbReference type="ARBA" id="ARBA00022840"/>
    </source>
</evidence>
<dbReference type="SUPFAM" id="SSF56112">
    <property type="entry name" value="Protein kinase-like (PK-like)"/>
    <property type="match status" value="1"/>
</dbReference>
<dbReference type="Gene3D" id="1.10.510.10">
    <property type="entry name" value="Transferase(Phosphotransferase) domain 1"/>
    <property type="match status" value="1"/>
</dbReference>
<dbReference type="FunFam" id="3.30.200.20:FF:000706">
    <property type="entry name" value="Protein kinase"/>
    <property type="match status" value="1"/>
</dbReference>